<dbReference type="GO" id="GO:0048544">
    <property type="term" value="P:recognition of pollen"/>
    <property type="evidence" value="ECO:0007669"/>
    <property type="project" value="InterPro"/>
</dbReference>
<dbReference type="Gene3D" id="1.10.510.10">
    <property type="entry name" value="Transferase(Phosphotransferase) domain 1"/>
    <property type="match status" value="1"/>
</dbReference>
<keyword evidence="8 17" id="KW-0418">Kinase</keyword>
<evidence type="ECO:0000256" key="17">
    <source>
        <dbReference type="PIRNR" id="PIRNR000641"/>
    </source>
</evidence>
<evidence type="ECO:0000256" key="3">
    <source>
        <dbReference type="ARBA" id="ARBA00022536"/>
    </source>
</evidence>
<feature type="binding site" evidence="18">
    <location>
        <position position="508"/>
    </location>
    <ligand>
        <name>ATP</name>
        <dbReference type="ChEBI" id="CHEBI:30616"/>
    </ligand>
</feature>
<dbReference type="GO" id="GO:0005524">
    <property type="term" value="F:ATP binding"/>
    <property type="evidence" value="ECO:0007669"/>
    <property type="project" value="UniProtKB-UniRule"/>
</dbReference>
<keyword evidence="13" id="KW-0675">Receptor</keyword>
<evidence type="ECO:0000259" key="22">
    <source>
        <dbReference type="PROSITE" id="PS50927"/>
    </source>
</evidence>
<proteinExistence type="inferred from homology"/>
<reference evidence="24" key="2">
    <citation type="submission" date="2021-03" db="UniProtKB">
        <authorList>
            <consortium name="EnsemblPlants"/>
        </authorList>
    </citation>
    <scope>IDENTIFICATION</scope>
</reference>
<dbReference type="InterPro" id="IPR003609">
    <property type="entry name" value="Pan_app"/>
</dbReference>
<keyword evidence="9 17" id="KW-0067">ATP-binding</keyword>
<keyword evidence="11 19" id="KW-0472">Membrane</keyword>
<evidence type="ECO:0000256" key="4">
    <source>
        <dbReference type="ARBA" id="ARBA00022679"/>
    </source>
</evidence>
<dbReference type="AlphaFoldDB" id="A0A803M1Q2"/>
<feature type="domain" description="Apple" evidence="23">
    <location>
        <begin position="293"/>
        <end position="380"/>
    </location>
</feature>
<comment type="catalytic activity">
    <reaction evidence="16 17">
        <text>L-seryl-[protein] + ATP = O-phospho-L-seryl-[protein] + ADP + H(+)</text>
        <dbReference type="Rhea" id="RHEA:17989"/>
        <dbReference type="Rhea" id="RHEA-COMP:9863"/>
        <dbReference type="Rhea" id="RHEA-COMP:11604"/>
        <dbReference type="ChEBI" id="CHEBI:15378"/>
        <dbReference type="ChEBI" id="CHEBI:29999"/>
        <dbReference type="ChEBI" id="CHEBI:30616"/>
        <dbReference type="ChEBI" id="CHEBI:83421"/>
        <dbReference type="ChEBI" id="CHEBI:456216"/>
        <dbReference type="EC" id="2.7.11.1"/>
    </reaction>
</comment>
<feature type="domain" description="Protein kinase" evidence="21">
    <location>
        <begin position="480"/>
        <end position="793"/>
    </location>
</feature>
<dbReference type="Proteomes" id="UP000596660">
    <property type="component" value="Unplaced"/>
</dbReference>
<keyword evidence="2 17" id="KW-0723">Serine/threonine-protein kinase</keyword>
<evidence type="ECO:0000256" key="18">
    <source>
        <dbReference type="PROSITE-ProRule" id="PRU10141"/>
    </source>
</evidence>
<organism evidence="24 25">
    <name type="scientific">Chenopodium quinoa</name>
    <name type="common">Quinoa</name>
    <dbReference type="NCBI Taxonomy" id="63459"/>
    <lineage>
        <taxon>Eukaryota</taxon>
        <taxon>Viridiplantae</taxon>
        <taxon>Streptophyta</taxon>
        <taxon>Embryophyta</taxon>
        <taxon>Tracheophyta</taxon>
        <taxon>Spermatophyta</taxon>
        <taxon>Magnoliopsida</taxon>
        <taxon>eudicotyledons</taxon>
        <taxon>Gunneridae</taxon>
        <taxon>Pentapetalae</taxon>
        <taxon>Caryophyllales</taxon>
        <taxon>Chenopodiaceae</taxon>
        <taxon>Chenopodioideae</taxon>
        <taxon>Atripliceae</taxon>
        <taxon>Chenopodium</taxon>
    </lineage>
</organism>
<dbReference type="PROSITE" id="PS50927">
    <property type="entry name" value="BULB_LECTIN"/>
    <property type="match status" value="1"/>
</dbReference>
<feature type="domain" description="Bulb-type lectin" evidence="22">
    <location>
        <begin position="30"/>
        <end position="152"/>
    </location>
</feature>
<evidence type="ECO:0000256" key="2">
    <source>
        <dbReference type="ARBA" id="ARBA00022527"/>
    </source>
</evidence>
<evidence type="ECO:0000256" key="6">
    <source>
        <dbReference type="ARBA" id="ARBA00022729"/>
    </source>
</evidence>
<dbReference type="CDD" id="cd00028">
    <property type="entry name" value="B_lectin"/>
    <property type="match status" value="1"/>
</dbReference>
<dbReference type="SMART" id="SM00108">
    <property type="entry name" value="B_lectin"/>
    <property type="match status" value="1"/>
</dbReference>
<dbReference type="RefSeq" id="XP_021766810.1">
    <property type="nucleotide sequence ID" value="XM_021911118.1"/>
</dbReference>
<dbReference type="InterPro" id="IPR001480">
    <property type="entry name" value="Bulb-type_lectin_dom"/>
</dbReference>
<gene>
    <name evidence="24" type="primary">LOC110731275</name>
</gene>
<reference evidence="24" key="1">
    <citation type="journal article" date="2017" name="Nature">
        <title>The genome of Chenopodium quinoa.</title>
        <authorList>
            <person name="Jarvis D.E."/>
            <person name="Ho Y.S."/>
            <person name="Lightfoot D.J."/>
            <person name="Schmoeckel S.M."/>
            <person name="Li B."/>
            <person name="Borm T.J.A."/>
            <person name="Ohyanagi H."/>
            <person name="Mineta K."/>
            <person name="Michell C.T."/>
            <person name="Saber N."/>
            <person name="Kharbatia N.M."/>
            <person name="Rupper R.R."/>
            <person name="Sharp A.R."/>
            <person name="Dally N."/>
            <person name="Boughton B.A."/>
            <person name="Woo Y.H."/>
            <person name="Gao G."/>
            <person name="Schijlen E.G.W.M."/>
            <person name="Guo X."/>
            <person name="Momin A.A."/>
            <person name="Negrao S."/>
            <person name="Al-Babili S."/>
            <person name="Gehring C."/>
            <person name="Roessner U."/>
            <person name="Jung C."/>
            <person name="Murphy K."/>
            <person name="Arold S.T."/>
            <person name="Gojobori T."/>
            <person name="van der Linden C.G."/>
            <person name="van Loo E.N."/>
            <person name="Jellen E.N."/>
            <person name="Maughan P.J."/>
            <person name="Tester M."/>
        </authorList>
    </citation>
    <scope>NUCLEOTIDE SEQUENCE [LARGE SCALE GENOMIC DNA]</scope>
    <source>
        <strain evidence="24">cv. PI 614886</strain>
    </source>
</reference>
<dbReference type="EnsemblPlants" id="AUR62021884-RA">
    <property type="protein sequence ID" value="AUR62021884-RA:cds"/>
    <property type="gene ID" value="AUR62021884"/>
</dbReference>
<dbReference type="PANTHER" id="PTHR47974:SF6">
    <property type="entry name" value="NON-SPECIFIC SERINE_THREONINE PROTEIN KINASE"/>
    <property type="match status" value="1"/>
</dbReference>
<keyword evidence="4 17" id="KW-0808">Transferase</keyword>
<dbReference type="FunFam" id="3.30.200.20:FF:000059">
    <property type="entry name" value="S-receptor-like serine/threonine-protein kinase"/>
    <property type="match status" value="1"/>
</dbReference>
<keyword evidence="5 19" id="KW-0812">Transmembrane</keyword>
<keyword evidence="7 17" id="KW-0547">Nucleotide-binding</keyword>
<evidence type="ECO:0000256" key="10">
    <source>
        <dbReference type="ARBA" id="ARBA00022989"/>
    </source>
</evidence>
<dbReference type="PROSITE" id="PS50011">
    <property type="entry name" value="PROTEIN_KINASE_DOM"/>
    <property type="match status" value="1"/>
</dbReference>
<name>A0A803M1Q2_CHEQI</name>
<evidence type="ECO:0000256" key="9">
    <source>
        <dbReference type="ARBA" id="ARBA00022840"/>
    </source>
</evidence>
<keyword evidence="3" id="KW-0245">EGF-like domain</keyword>
<keyword evidence="12" id="KW-1015">Disulfide bond</keyword>
<dbReference type="PANTHER" id="PTHR47974">
    <property type="entry name" value="OS07G0415500 PROTEIN"/>
    <property type="match status" value="1"/>
</dbReference>
<dbReference type="InterPro" id="IPR017441">
    <property type="entry name" value="Protein_kinase_ATP_BS"/>
</dbReference>
<dbReference type="Pfam" id="PF01453">
    <property type="entry name" value="B_lectin"/>
    <property type="match status" value="1"/>
</dbReference>
<dbReference type="InterPro" id="IPR036426">
    <property type="entry name" value="Bulb-type_lectin_dom_sf"/>
</dbReference>
<dbReference type="GO" id="GO:0004674">
    <property type="term" value="F:protein serine/threonine kinase activity"/>
    <property type="evidence" value="ECO:0007669"/>
    <property type="project" value="UniProtKB-KW"/>
</dbReference>
<keyword evidence="10 19" id="KW-1133">Transmembrane helix</keyword>
<dbReference type="EC" id="2.7.11.1" evidence="17"/>
<dbReference type="Pfam" id="PF00069">
    <property type="entry name" value="Pkinase"/>
    <property type="match status" value="1"/>
</dbReference>
<dbReference type="Gene3D" id="3.30.200.20">
    <property type="entry name" value="Phosphorylase Kinase, domain 1"/>
    <property type="match status" value="1"/>
</dbReference>
<dbReference type="KEGG" id="cqi:110731275"/>
<dbReference type="GeneID" id="110731275"/>
<evidence type="ECO:0000313" key="25">
    <source>
        <dbReference type="Proteomes" id="UP000596660"/>
    </source>
</evidence>
<evidence type="ECO:0000256" key="20">
    <source>
        <dbReference type="SAM" id="SignalP"/>
    </source>
</evidence>
<dbReference type="SMR" id="A0A803M1Q2"/>
<evidence type="ECO:0000313" key="24">
    <source>
        <dbReference type="EnsemblPlants" id="AUR62021884-RA:cds"/>
    </source>
</evidence>
<evidence type="ECO:0000256" key="1">
    <source>
        <dbReference type="ARBA" id="ARBA00004479"/>
    </source>
</evidence>
<keyword evidence="14" id="KW-0325">Glycoprotein</keyword>
<evidence type="ECO:0000256" key="14">
    <source>
        <dbReference type="ARBA" id="ARBA00023180"/>
    </source>
</evidence>
<evidence type="ECO:0000259" key="23">
    <source>
        <dbReference type="PROSITE" id="PS50948"/>
    </source>
</evidence>
<dbReference type="FunFam" id="1.10.510.10:FF:000621">
    <property type="entry name" value="Serine/threonine-protein kinase"/>
    <property type="match status" value="1"/>
</dbReference>
<dbReference type="InterPro" id="IPR024171">
    <property type="entry name" value="SRK-like_kinase"/>
</dbReference>
<dbReference type="PROSITE" id="PS50948">
    <property type="entry name" value="PAN"/>
    <property type="match status" value="1"/>
</dbReference>
<keyword evidence="6 20" id="KW-0732">Signal</keyword>
<dbReference type="CDD" id="cd00053">
    <property type="entry name" value="EGF"/>
    <property type="match status" value="1"/>
</dbReference>
<evidence type="ECO:0000256" key="19">
    <source>
        <dbReference type="SAM" id="Phobius"/>
    </source>
</evidence>
<evidence type="ECO:0000259" key="21">
    <source>
        <dbReference type="PROSITE" id="PS50011"/>
    </source>
</evidence>
<dbReference type="InterPro" id="IPR000858">
    <property type="entry name" value="S_locus_glycoprot_dom"/>
</dbReference>
<evidence type="ECO:0000256" key="8">
    <source>
        <dbReference type="ARBA" id="ARBA00022777"/>
    </source>
</evidence>
<dbReference type="PROSITE" id="PS00108">
    <property type="entry name" value="PROTEIN_KINASE_ST"/>
    <property type="match status" value="1"/>
</dbReference>
<dbReference type="OMA" id="WSPATEM"/>
<dbReference type="Pfam" id="PF00954">
    <property type="entry name" value="S_locus_glycop"/>
    <property type="match status" value="1"/>
</dbReference>
<feature type="transmembrane region" description="Helical" evidence="19">
    <location>
        <begin position="420"/>
        <end position="442"/>
    </location>
</feature>
<evidence type="ECO:0000256" key="11">
    <source>
        <dbReference type="ARBA" id="ARBA00023136"/>
    </source>
</evidence>
<dbReference type="PROSITE" id="PS00107">
    <property type="entry name" value="PROTEIN_KINASE_ATP"/>
    <property type="match status" value="1"/>
</dbReference>
<protein>
    <recommendedName>
        <fullName evidence="17">Receptor-like serine/threonine-protein kinase</fullName>
        <ecNumber evidence="17">2.7.11.1</ecNumber>
    </recommendedName>
</protein>
<dbReference type="PIRSF" id="PIRSF000641">
    <property type="entry name" value="SRK"/>
    <property type="match status" value="1"/>
</dbReference>
<evidence type="ECO:0000256" key="16">
    <source>
        <dbReference type="ARBA" id="ARBA00048679"/>
    </source>
</evidence>
<evidence type="ECO:0000256" key="12">
    <source>
        <dbReference type="ARBA" id="ARBA00023157"/>
    </source>
</evidence>
<feature type="signal peptide" evidence="20">
    <location>
        <begin position="1"/>
        <end position="24"/>
    </location>
</feature>
<comment type="subcellular location">
    <subcellularLocation>
        <location evidence="1">Membrane</location>
        <topology evidence="1">Single-pass type I membrane protein</topology>
    </subcellularLocation>
</comment>
<dbReference type="Gene3D" id="2.90.10.10">
    <property type="entry name" value="Bulb-type lectin domain"/>
    <property type="match status" value="1"/>
</dbReference>
<evidence type="ECO:0000256" key="15">
    <source>
        <dbReference type="ARBA" id="ARBA00047899"/>
    </source>
</evidence>
<dbReference type="InterPro" id="IPR000719">
    <property type="entry name" value="Prot_kinase_dom"/>
</dbReference>
<accession>A0A803M1Q2</accession>
<dbReference type="SMART" id="SM00220">
    <property type="entry name" value="S_TKc"/>
    <property type="match status" value="1"/>
</dbReference>
<sequence length="798" mass="89288">MKFHLILFNFLIINLLTSSPSSSAQSLSTFTSSNSPWQPSQNKTLVSPRSAFAAGFRHFPGSSNLYTFSIWYNNISDQTIVWSANWAIPVQASASLNITSNGQLRLTNGSSGPTIWSTPTSVSSNSTGLILTDDGNLMLGSWQSFDHPTDTFLPNQTFGNDTVLVSRNGKFSFNGSSLVFNGSDSYWTAANSFVSFGVDGLVQHNGGNPIILADFGQNRTRRLTLGDDGNLRFFSFDPDKHSWAIVWVAVLEICRIHGLCGPGYICFSNGLTLSGYECVCPPGFRRSTGSDSCVRKNPIIDMGKSKFLRLDYVNYSGGSNQTSINTLNLANCRSKCRLNQRCLGFGFKYDMFGYCVLQLDRLLNGYWSPGTEMTFYLRVDYSETDPSNFTGMSEVLNTTCPIQFSLPDPSAESDRTTRNIIIITILFTTEIAGAGLLFWAFLKRYVKYRDMAQTLGLGLLPTSGPKRFSYAEIKLATKDFSEENIIGKGGFSDVYIGKLQDSRPVAVKCLKNVTGGDAEFWGEVTIIARMHHLNLVRLWGFCNEKGRRILVYEHVPNGSLDKYLFRSSHNVSDGIDTTNETEAMIGLKQKPILDWNIRYRIALGVARAIAYLHEECLEWVLHCDIKPENILLGDDFCPKVADFGLSKLKKKEQIVTKSRIRGTRGYLAPEWVKNDSITSKVDVFSFGMVLLEIVTGARNLIQGPSAVASEEWYLPHWAFEMAIEERRMEEILDCQIKHAYDDKVHFKLIDRMVKTAMWCVQERAEMRPSMGKVAKMLEGTVEIMEPPKPTIFFIAGDN</sequence>
<evidence type="ECO:0000256" key="7">
    <source>
        <dbReference type="ARBA" id="ARBA00022741"/>
    </source>
</evidence>
<comment type="similarity">
    <text evidence="17">Belongs to the protein kinase superfamily. Ser/Thr protein kinase family.</text>
</comment>
<comment type="catalytic activity">
    <reaction evidence="15 17">
        <text>L-threonyl-[protein] + ATP = O-phospho-L-threonyl-[protein] + ADP + H(+)</text>
        <dbReference type="Rhea" id="RHEA:46608"/>
        <dbReference type="Rhea" id="RHEA-COMP:11060"/>
        <dbReference type="Rhea" id="RHEA-COMP:11605"/>
        <dbReference type="ChEBI" id="CHEBI:15378"/>
        <dbReference type="ChEBI" id="CHEBI:30013"/>
        <dbReference type="ChEBI" id="CHEBI:30616"/>
        <dbReference type="ChEBI" id="CHEBI:61977"/>
        <dbReference type="ChEBI" id="CHEBI:456216"/>
        <dbReference type="EC" id="2.7.11.1"/>
    </reaction>
</comment>
<evidence type="ECO:0000256" key="13">
    <source>
        <dbReference type="ARBA" id="ARBA00023170"/>
    </source>
</evidence>
<dbReference type="InterPro" id="IPR008271">
    <property type="entry name" value="Ser/Thr_kinase_AS"/>
</dbReference>
<keyword evidence="25" id="KW-1185">Reference proteome</keyword>
<feature type="chain" id="PRO_5031554295" description="Receptor-like serine/threonine-protein kinase" evidence="20">
    <location>
        <begin position="25"/>
        <end position="798"/>
    </location>
</feature>
<dbReference type="SUPFAM" id="SSF51110">
    <property type="entry name" value="alpha-D-mannose-specific plant lectins"/>
    <property type="match status" value="1"/>
</dbReference>
<evidence type="ECO:0000256" key="5">
    <source>
        <dbReference type="ARBA" id="ARBA00022692"/>
    </source>
</evidence>
<dbReference type="Gramene" id="AUR62021884-RA">
    <property type="protein sequence ID" value="AUR62021884-RA:cds"/>
    <property type="gene ID" value="AUR62021884"/>
</dbReference>
<dbReference type="InterPro" id="IPR011009">
    <property type="entry name" value="Kinase-like_dom_sf"/>
</dbReference>
<dbReference type="OrthoDB" id="1537556at2759"/>
<dbReference type="SUPFAM" id="SSF56112">
    <property type="entry name" value="Protein kinase-like (PK-like)"/>
    <property type="match status" value="1"/>
</dbReference>
<dbReference type="GO" id="GO:0016020">
    <property type="term" value="C:membrane"/>
    <property type="evidence" value="ECO:0007669"/>
    <property type="project" value="UniProtKB-SubCell"/>
</dbReference>